<organism evidence="13">
    <name type="scientific">Castor canadensis</name>
    <name type="common">American beaver</name>
    <dbReference type="NCBI Taxonomy" id="51338"/>
    <lineage>
        <taxon>Eukaryota</taxon>
        <taxon>Metazoa</taxon>
        <taxon>Chordata</taxon>
        <taxon>Craniata</taxon>
        <taxon>Vertebrata</taxon>
        <taxon>Euteleostomi</taxon>
        <taxon>Mammalia</taxon>
        <taxon>Eutheria</taxon>
        <taxon>Euarchontoglires</taxon>
        <taxon>Glires</taxon>
        <taxon>Rodentia</taxon>
        <taxon>Castorimorpha</taxon>
        <taxon>Castoridae</taxon>
        <taxon>Castor</taxon>
    </lineage>
</organism>
<dbReference type="SUPFAM" id="SSF54403">
    <property type="entry name" value="Cystatin/monellin"/>
    <property type="match status" value="1"/>
</dbReference>
<protein>
    <recommendedName>
        <fullName evidence="10">Cystatin-11</fullName>
    </recommendedName>
</protein>
<dbReference type="CDD" id="cd00042">
    <property type="entry name" value="CY"/>
    <property type="match status" value="1"/>
</dbReference>
<reference evidence="13" key="1">
    <citation type="submission" date="2023-09" db="UniProtKB">
        <authorList>
            <consortium name="Ensembl"/>
        </authorList>
    </citation>
    <scope>IDENTIFICATION</scope>
</reference>
<evidence type="ECO:0000256" key="1">
    <source>
        <dbReference type="ARBA" id="ARBA00004613"/>
    </source>
</evidence>
<keyword evidence="8" id="KW-0325">Glycoprotein</keyword>
<keyword evidence="4" id="KW-0646">Protease inhibitor</keyword>
<dbReference type="GO" id="GO:0036126">
    <property type="term" value="C:sperm flagellum"/>
    <property type="evidence" value="ECO:0007669"/>
    <property type="project" value="TreeGrafter"/>
</dbReference>
<evidence type="ECO:0000256" key="4">
    <source>
        <dbReference type="ARBA" id="ARBA00022690"/>
    </source>
</evidence>
<keyword evidence="6 11" id="KW-0732">Signal</keyword>
<evidence type="ECO:0000256" key="6">
    <source>
        <dbReference type="ARBA" id="ARBA00022729"/>
    </source>
</evidence>
<keyword evidence="5" id="KW-0789">Thiol protease inhibitor</keyword>
<comment type="similarity">
    <text evidence="2">Belongs to the cystatin family.</text>
</comment>
<evidence type="ECO:0000259" key="12">
    <source>
        <dbReference type="SMART" id="SM00043"/>
    </source>
</evidence>
<evidence type="ECO:0000256" key="2">
    <source>
        <dbReference type="ARBA" id="ARBA00009403"/>
    </source>
</evidence>
<dbReference type="InterPro" id="IPR042930">
    <property type="entry name" value="CST11"/>
</dbReference>
<dbReference type="AlphaFoldDB" id="A0A8C0ZPA0"/>
<keyword evidence="3" id="KW-0964">Secreted</keyword>
<evidence type="ECO:0000256" key="8">
    <source>
        <dbReference type="ARBA" id="ARBA00023180"/>
    </source>
</evidence>
<name>A0A8C0ZPA0_CASCN</name>
<dbReference type="GO" id="GO:0061827">
    <property type="term" value="C:sperm head"/>
    <property type="evidence" value="ECO:0007669"/>
    <property type="project" value="TreeGrafter"/>
</dbReference>
<comment type="subcellular location">
    <subcellularLocation>
        <location evidence="1">Secreted</location>
    </subcellularLocation>
</comment>
<keyword evidence="7" id="KW-1015">Disulfide bond</keyword>
<dbReference type="Gene3D" id="3.10.450.10">
    <property type="match status" value="1"/>
</dbReference>
<sequence>TMGRHWQAPHLLLAILVALVSFTYQARRKTFIRVQEENAVETQVKDTLQYATDMYNKDSDDKYNFRILRILKIEKQVTDHMEYHITVEMQRTTCLKSESSNCAIQKGELRKQIQCYFSVFAIPWFEKYKVLKKNCSDG</sequence>
<evidence type="ECO:0000313" key="13">
    <source>
        <dbReference type="Ensembl" id="ENSCCNP00000008049.1"/>
    </source>
</evidence>
<dbReference type="GO" id="GO:0005576">
    <property type="term" value="C:extracellular region"/>
    <property type="evidence" value="ECO:0007669"/>
    <property type="project" value="UniProtKB-SubCell"/>
</dbReference>
<dbReference type="PANTHER" id="PTHR47886">
    <property type="entry name" value="CYSTATIN-11"/>
    <property type="match status" value="1"/>
</dbReference>
<dbReference type="FunFam" id="3.10.450.10:FF:000019">
    <property type="entry name" value="Cystatin 11"/>
    <property type="match status" value="1"/>
</dbReference>
<feature type="signal peptide" evidence="11">
    <location>
        <begin position="1"/>
        <end position="28"/>
    </location>
</feature>
<dbReference type="GO" id="GO:0004869">
    <property type="term" value="F:cysteine-type endopeptidase inhibitor activity"/>
    <property type="evidence" value="ECO:0007669"/>
    <property type="project" value="UniProtKB-KW"/>
</dbReference>
<gene>
    <name evidence="13" type="primary">Cst11</name>
</gene>
<evidence type="ECO:0000256" key="7">
    <source>
        <dbReference type="ARBA" id="ARBA00023157"/>
    </source>
</evidence>
<evidence type="ECO:0000256" key="3">
    <source>
        <dbReference type="ARBA" id="ARBA00022525"/>
    </source>
</evidence>
<dbReference type="GO" id="GO:0005737">
    <property type="term" value="C:cytoplasm"/>
    <property type="evidence" value="ECO:0007669"/>
    <property type="project" value="TreeGrafter"/>
</dbReference>
<dbReference type="Pfam" id="PF00031">
    <property type="entry name" value="Cystatin"/>
    <property type="match status" value="1"/>
</dbReference>
<dbReference type="GO" id="GO:0005634">
    <property type="term" value="C:nucleus"/>
    <property type="evidence" value="ECO:0007669"/>
    <property type="project" value="TreeGrafter"/>
</dbReference>
<feature type="chain" id="PRO_5034768842" description="Cystatin-11" evidence="11">
    <location>
        <begin position="29"/>
        <end position="138"/>
    </location>
</feature>
<proteinExistence type="inferred from homology"/>
<dbReference type="InterPro" id="IPR000010">
    <property type="entry name" value="Cystatin_dom"/>
</dbReference>
<comment type="function">
    <text evidence="9">Has antibacterial activity against the Gram-negative bacteria E.coli. May play a role in sperm maturation and fertilization.</text>
</comment>
<dbReference type="InterPro" id="IPR046350">
    <property type="entry name" value="Cystatin_sf"/>
</dbReference>
<accession>A0A8C0ZPA0</accession>
<dbReference type="GO" id="GO:0050829">
    <property type="term" value="P:defense response to Gram-negative bacterium"/>
    <property type="evidence" value="ECO:0007669"/>
    <property type="project" value="InterPro"/>
</dbReference>
<evidence type="ECO:0000256" key="9">
    <source>
        <dbReference type="ARBA" id="ARBA00058154"/>
    </source>
</evidence>
<evidence type="ECO:0000256" key="10">
    <source>
        <dbReference type="ARBA" id="ARBA00074408"/>
    </source>
</evidence>
<dbReference type="SMART" id="SM00043">
    <property type="entry name" value="CY"/>
    <property type="match status" value="1"/>
</dbReference>
<dbReference type="PANTHER" id="PTHR47886:SF1">
    <property type="entry name" value="CYSTATIN-11"/>
    <property type="match status" value="1"/>
</dbReference>
<evidence type="ECO:0000256" key="11">
    <source>
        <dbReference type="SAM" id="SignalP"/>
    </source>
</evidence>
<dbReference type="Ensembl" id="ENSCCNT00000010647.1">
    <property type="protein sequence ID" value="ENSCCNP00000008049.1"/>
    <property type="gene ID" value="ENSCCNG00000008571.1"/>
</dbReference>
<evidence type="ECO:0000256" key="5">
    <source>
        <dbReference type="ARBA" id="ARBA00022704"/>
    </source>
</evidence>
<feature type="domain" description="Cystatin" evidence="12">
    <location>
        <begin position="33"/>
        <end position="136"/>
    </location>
</feature>